<proteinExistence type="predicted"/>
<sequence>MEISDSLWDRLDQEDEDFFSKEEDMCAYVWRKCFSKVERGGKCREIKNWENDWRLELIRLNSDPDWIIQRKWNCRASQSKFRLVSFLELQSLQSKFREMELQSLI</sequence>
<evidence type="ECO:0000313" key="2">
    <source>
        <dbReference type="Proteomes" id="UP000825729"/>
    </source>
</evidence>
<accession>A0AAV7E4U8</accession>
<protein>
    <submittedName>
        <fullName evidence="1">Uncharacterized protein</fullName>
    </submittedName>
</protein>
<dbReference type="Proteomes" id="UP000825729">
    <property type="component" value="Unassembled WGS sequence"/>
</dbReference>
<gene>
    <name evidence="1" type="ORF">H6P81_015213</name>
</gene>
<name>A0AAV7E4U8_ARIFI</name>
<dbReference type="AlphaFoldDB" id="A0AAV7E4U8"/>
<organism evidence="1 2">
    <name type="scientific">Aristolochia fimbriata</name>
    <name type="common">White veined hardy Dutchman's pipe vine</name>
    <dbReference type="NCBI Taxonomy" id="158543"/>
    <lineage>
        <taxon>Eukaryota</taxon>
        <taxon>Viridiplantae</taxon>
        <taxon>Streptophyta</taxon>
        <taxon>Embryophyta</taxon>
        <taxon>Tracheophyta</taxon>
        <taxon>Spermatophyta</taxon>
        <taxon>Magnoliopsida</taxon>
        <taxon>Magnoliidae</taxon>
        <taxon>Piperales</taxon>
        <taxon>Aristolochiaceae</taxon>
        <taxon>Aristolochia</taxon>
    </lineage>
</organism>
<reference evidence="1 2" key="1">
    <citation type="submission" date="2021-07" db="EMBL/GenBank/DDBJ databases">
        <title>The Aristolochia fimbriata genome: insights into angiosperm evolution, floral development and chemical biosynthesis.</title>
        <authorList>
            <person name="Jiao Y."/>
        </authorList>
    </citation>
    <scope>NUCLEOTIDE SEQUENCE [LARGE SCALE GENOMIC DNA]</scope>
    <source>
        <strain evidence="1">IBCAS-2021</strain>
        <tissue evidence="1">Leaf</tissue>
    </source>
</reference>
<keyword evidence="2" id="KW-1185">Reference proteome</keyword>
<dbReference type="EMBL" id="JAINDJ010000006">
    <property type="protein sequence ID" value="KAG9443873.1"/>
    <property type="molecule type" value="Genomic_DNA"/>
</dbReference>
<comment type="caution">
    <text evidence="1">The sequence shown here is derived from an EMBL/GenBank/DDBJ whole genome shotgun (WGS) entry which is preliminary data.</text>
</comment>
<evidence type="ECO:0000313" key="1">
    <source>
        <dbReference type="EMBL" id="KAG9443873.1"/>
    </source>
</evidence>